<feature type="domain" description="ABC transporter" evidence="4">
    <location>
        <begin position="321"/>
        <end position="536"/>
    </location>
</feature>
<feature type="domain" description="ABC transporter" evidence="4">
    <location>
        <begin position="4"/>
        <end position="256"/>
    </location>
</feature>
<dbReference type="SUPFAM" id="SSF52540">
    <property type="entry name" value="P-loop containing nucleoside triphosphate hydrolases"/>
    <property type="match status" value="2"/>
</dbReference>
<dbReference type="KEGG" id="tbk:HF295_00800"/>
<keyword evidence="3" id="KW-0175">Coiled coil</keyword>
<dbReference type="RefSeq" id="WP_312031944.1">
    <property type="nucleotide sequence ID" value="NZ_CP051151.1"/>
</dbReference>
<dbReference type="InterPro" id="IPR003593">
    <property type="entry name" value="AAA+_ATPase"/>
</dbReference>
<keyword evidence="6" id="KW-1185">Reference proteome</keyword>
<dbReference type="GO" id="GO:0016887">
    <property type="term" value="F:ATP hydrolysis activity"/>
    <property type="evidence" value="ECO:0007669"/>
    <property type="project" value="InterPro"/>
</dbReference>
<dbReference type="Proteomes" id="UP000512167">
    <property type="component" value="Chromosome"/>
</dbReference>
<dbReference type="EMBL" id="CP051151">
    <property type="protein sequence ID" value="QLY39475.1"/>
    <property type="molecule type" value="Genomic_DNA"/>
</dbReference>
<dbReference type="FunFam" id="3.40.50.300:FF:000011">
    <property type="entry name" value="Putative ABC transporter ATP-binding component"/>
    <property type="match status" value="1"/>
</dbReference>
<gene>
    <name evidence="5" type="ORF">HF295_00800</name>
</gene>
<dbReference type="InterPro" id="IPR051309">
    <property type="entry name" value="ABCF_ATPase"/>
</dbReference>
<dbReference type="SMART" id="SM00382">
    <property type="entry name" value="AAA"/>
    <property type="match status" value="2"/>
</dbReference>
<dbReference type="InterPro" id="IPR017871">
    <property type="entry name" value="ABC_transporter-like_CS"/>
</dbReference>
<dbReference type="PROSITE" id="PS00211">
    <property type="entry name" value="ABC_TRANSPORTER_1"/>
    <property type="match status" value="1"/>
</dbReference>
<organism evidence="5 6">
    <name type="scientific">Hujiaoplasma nucleasis</name>
    <dbReference type="NCBI Taxonomy" id="2725268"/>
    <lineage>
        <taxon>Bacteria</taxon>
        <taxon>Bacillati</taxon>
        <taxon>Mycoplasmatota</taxon>
        <taxon>Mollicutes</taxon>
        <taxon>Candidatus Izemoplasmatales</taxon>
        <taxon>Hujiaoplasmataceae</taxon>
        <taxon>Hujiaoplasma</taxon>
    </lineage>
</organism>
<proteinExistence type="predicted"/>
<protein>
    <submittedName>
        <fullName evidence="5">ABC-F family ATP-binding cassette domain-containing protein</fullName>
    </submittedName>
</protein>
<name>A0A7L6N332_9MOLU</name>
<dbReference type="PANTHER" id="PTHR42855:SF2">
    <property type="entry name" value="DRUG RESISTANCE ABC TRANSPORTER,ATP-BINDING PROTEIN"/>
    <property type="match status" value="1"/>
</dbReference>
<dbReference type="Pfam" id="PF00005">
    <property type="entry name" value="ABC_tran"/>
    <property type="match status" value="2"/>
</dbReference>
<dbReference type="AlphaFoldDB" id="A0A7L6N332"/>
<keyword evidence="1" id="KW-0547">Nucleotide-binding</keyword>
<dbReference type="InterPro" id="IPR003439">
    <property type="entry name" value="ABC_transporter-like_ATP-bd"/>
</dbReference>
<evidence type="ECO:0000313" key="5">
    <source>
        <dbReference type="EMBL" id="QLY39475.1"/>
    </source>
</evidence>
<dbReference type="PROSITE" id="PS50893">
    <property type="entry name" value="ABC_TRANSPORTER_2"/>
    <property type="match status" value="2"/>
</dbReference>
<evidence type="ECO:0000256" key="2">
    <source>
        <dbReference type="ARBA" id="ARBA00022840"/>
    </source>
</evidence>
<dbReference type="CDD" id="cd03221">
    <property type="entry name" value="ABCF_EF-3"/>
    <property type="match status" value="2"/>
</dbReference>
<dbReference type="Pfam" id="PF12848">
    <property type="entry name" value="ABC_tran_Xtn"/>
    <property type="match status" value="1"/>
</dbReference>
<evidence type="ECO:0000256" key="3">
    <source>
        <dbReference type="SAM" id="Coils"/>
    </source>
</evidence>
<evidence type="ECO:0000259" key="4">
    <source>
        <dbReference type="PROSITE" id="PS50893"/>
    </source>
</evidence>
<sequence length="612" mass="71880">MSLLRVNQVSKSFAGDLLFDRISLDINQNEKVALIGRNGTGKSTLFKIILKEISPDQGEVFIHGQTKIGYLSQNIIEDENHTLYEEVVTVFKEVIDLEKKLHEITQVMEKDHSERLMNHYARVEDEFQHKGGYDYLIKIDTLLSHFGFKKEQYNRQIKTFSGGEKTRIAFAKLLMIEPDILLLDEPTNHMDIEIIEWLEDYLKAYNKAVFVITHDKYFINKVCKKIIEIDQNTIETYHGNYDEYEEEKVKRYELLMKKYQKQQKEILHLQSFVDRFRYKATKAKSAQDRIKKLNRIDRIEAPSKSNARVHINFNTKRPTKINIIELKNLSIGYDQAILKNINFKMRGFDKVGIIGPNGSGKTTLIKTIMSMIEPIYGQVIFHKHMKIGYFDQNLSKFNPTLTLLETVHQYYPTKTLTEVRSDLARVMFVQEDAYKTISVLSGGELVKLHLLFLMLEEPDLLILDEPTNHLDIDTKNIIEDVFEDYEGPIIFISHDRYFINKVATKIISISNHIEVYHGNYTDYIGQKSINQTKEIKPVNKIKRVSIEQSLEKLEEEISHLETLIIDQKQKLFEEEIYSNIDKYDFENQLLLELENKLNEKYHELEILVKKEY</sequence>
<dbReference type="Gene3D" id="3.40.50.300">
    <property type="entry name" value="P-loop containing nucleotide triphosphate hydrolases"/>
    <property type="match status" value="2"/>
</dbReference>
<accession>A0A7L6N332</accession>
<dbReference type="PANTHER" id="PTHR42855">
    <property type="entry name" value="ABC TRANSPORTER ATP-BINDING SUBUNIT"/>
    <property type="match status" value="1"/>
</dbReference>
<evidence type="ECO:0000313" key="6">
    <source>
        <dbReference type="Proteomes" id="UP000512167"/>
    </source>
</evidence>
<feature type="coiled-coil region" evidence="3">
    <location>
        <begin position="543"/>
        <end position="610"/>
    </location>
</feature>
<reference evidence="5 6" key="1">
    <citation type="submission" date="2020-04" db="EMBL/GenBank/DDBJ databases">
        <authorList>
            <person name="Zheng R.K."/>
            <person name="Sun C.M."/>
        </authorList>
    </citation>
    <scope>NUCLEOTIDE SEQUENCE [LARGE SCALE GENOMIC DNA]</scope>
    <source>
        <strain evidence="6">zrk29</strain>
    </source>
</reference>
<evidence type="ECO:0000256" key="1">
    <source>
        <dbReference type="ARBA" id="ARBA00022741"/>
    </source>
</evidence>
<dbReference type="InterPro" id="IPR032781">
    <property type="entry name" value="ABC_tran_Xtn"/>
</dbReference>
<keyword evidence="2 5" id="KW-0067">ATP-binding</keyword>
<dbReference type="GO" id="GO:0005524">
    <property type="term" value="F:ATP binding"/>
    <property type="evidence" value="ECO:0007669"/>
    <property type="project" value="UniProtKB-KW"/>
</dbReference>
<dbReference type="InterPro" id="IPR027417">
    <property type="entry name" value="P-loop_NTPase"/>
</dbReference>